<evidence type="ECO:0000256" key="2">
    <source>
        <dbReference type="ARBA" id="ARBA00022692"/>
    </source>
</evidence>
<reference evidence="6" key="2">
    <citation type="submission" date="2022-06" db="UniProtKB">
        <authorList>
            <consortium name="EnsemblMetazoa"/>
        </authorList>
    </citation>
    <scope>IDENTIFICATION</scope>
</reference>
<feature type="transmembrane region" description="Helical" evidence="5">
    <location>
        <begin position="147"/>
        <end position="165"/>
    </location>
</feature>
<dbReference type="AlphaFoldDB" id="A0A8R1WAS9"/>
<keyword evidence="7" id="KW-1185">Reference proteome</keyword>
<dbReference type="RefSeq" id="XP_003244229.1">
    <property type="nucleotide sequence ID" value="XM_003244181.3"/>
</dbReference>
<evidence type="ECO:0000256" key="5">
    <source>
        <dbReference type="SAM" id="Phobius"/>
    </source>
</evidence>
<protein>
    <submittedName>
        <fullName evidence="6">Uncharacterized protein</fullName>
    </submittedName>
</protein>
<dbReference type="Pfam" id="PF02535">
    <property type="entry name" value="Zip"/>
    <property type="match status" value="2"/>
</dbReference>
<dbReference type="PANTHER" id="PTHR11040">
    <property type="entry name" value="ZINC/IRON TRANSPORTER"/>
    <property type="match status" value="1"/>
</dbReference>
<feature type="transmembrane region" description="Helical" evidence="5">
    <location>
        <begin position="12"/>
        <end position="36"/>
    </location>
</feature>
<dbReference type="GO" id="GO:0005385">
    <property type="term" value="F:zinc ion transmembrane transporter activity"/>
    <property type="evidence" value="ECO:0007669"/>
    <property type="project" value="TreeGrafter"/>
</dbReference>
<keyword evidence="4 5" id="KW-0472">Membrane</keyword>
<keyword evidence="3 5" id="KW-1133">Transmembrane helix</keyword>
<dbReference type="KEGG" id="api:100572278"/>
<dbReference type="RefSeq" id="XP_029341635.1">
    <property type="nucleotide sequence ID" value="XM_029485775.1"/>
</dbReference>
<feature type="transmembrane region" description="Helical" evidence="5">
    <location>
        <begin position="275"/>
        <end position="295"/>
    </location>
</feature>
<evidence type="ECO:0000313" key="7">
    <source>
        <dbReference type="Proteomes" id="UP000007819"/>
    </source>
</evidence>
<dbReference type="PANTHER" id="PTHR11040:SF203">
    <property type="entry name" value="FI18611P1-RELATED"/>
    <property type="match status" value="1"/>
</dbReference>
<dbReference type="GeneID" id="100572278"/>
<dbReference type="OrthoDB" id="448280at2759"/>
<organism evidence="6 7">
    <name type="scientific">Acyrthosiphon pisum</name>
    <name type="common">Pea aphid</name>
    <dbReference type="NCBI Taxonomy" id="7029"/>
    <lineage>
        <taxon>Eukaryota</taxon>
        <taxon>Metazoa</taxon>
        <taxon>Ecdysozoa</taxon>
        <taxon>Arthropoda</taxon>
        <taxon>Hexapoda</taxon>
        <taxon>Insecta</taxon>
        <taxon>Pterygota</taxon>
        <taxon>Neoptera</taxon>
        <taxon>Paraneoptera</taxon>
        <taxon>Hemiptera</taxon>
        <taxon>Sternorrhyncha</taxon>
        <taxon>Aphidomorpha</taxon>
        <taxon>Aphidoidea</taxon>
        <taxon>Aphididae</taxon>
        <taxon>Macrosiphini</taxon>
        <taxon>Acyrthosiphon</taxon>
    </lineage>
</organism>
<proteinExistence type="predicted"/>
<feature type="transmembrane region" description="Helical" evidence="5">
    <location>
        <begin position="249"/>
        <end position="268"/>
    </location>
</feature>
<feature type="transmembrane region" description="Helical" evidence="5">
    <location>
        <begin position="207"/>
        <end position="229"/>
    </location>
</feature>
<accession>A0A8R1WAS9</accession>
<dbReference type="Proteomes" id="UP000007819">
    <property type="component" value="Chromosome X"/>
</dbReference>
<sequence length="302" mass="31971">MDHSVAMNPVSTTAHITAAKASISLLLCLCSFATGLSPIKFAHTWRASRVRISRKPTVASLLLCFGGGVLMFTALVRMQPDVRRTVRILQADGRLPGSDHLGDLIFCAALFAVFIVDEYVNLSRGPGRGTSTAATPDSQPPPKSFRVLFAVVALSFQEAFVGLSFGLETAGPDDALWYTYATASGTKLIIAFCLGMELAWSGARNSAIVVCSAVFATVTPVGVAIGMALSQCCDNNAANKLPSPGILHATSQALGAASLAFVVFLEVLPRHKHAGFTHLISTIVGFHVMLLLQFATNYQQSA</sequence>
<name>A0A8R1WAS9_ACYPI</name>
<feature type="transmembrane region" description="Helical" evidence="5">
    <location>
        <begin position="57"/>
        <end position="80"/>
    </location>
</feature>
<dbReference type="EnsemblMetazoa" id="XM_029485775.1">
    <property type="protein sequence ID" value="XP_029341635.1"/>
    <property type="gene ID" value="LOC100572278"/>
</dbReference>
<dbReference type="InterPro" id="IPR003689">
    <property type="entry name" value="ZIP"/>
</dbReference>
<evidence type="ECO:0000256" key="4">
    <source>
        <dbReference type="ARBA" id="ARBA00023136"/>
    </source>
</evidence>
<evidence type="ECO:0000256" key="1">
    <source>
        <dbReference type="ARBA" id="ARBA00004141"/>
    </source>
</evidence>
<reference evidence="7" key="1">
    <citation type="submission" date="2010-06" db="EMBL/GenBank/DDBJ databases">
        <authorList>
            <person name="Jiang H."/>
            <person name="Abraham K."/>
            <person name="Ali S."/>
            <person name="Alsbrooks S.L."/>
            <person name="Anim B.N."/>
            <person name="Anosike U.S."/>
            <person name="Attaway T."/>
            <person name="Bandaranaike D.P."/>
            <person name="Battles P.K."/>
            <person name="Bell S.N."/>
            <person name="Bell A.V."/>
            <person name="Beltran B."/>
            <person name="Bickham C."/>
            <person name="Bustamante Y."/>
            <person name="Caleb T."/>
            <person name="Canada A."/>
            <person name="Cardenas V."/>
            <person name="Carter K."/>
            <person name="Chacko J."/>
            <person name="Chandrabose M.N."/>
            <person name="Chavez D."/>
            <person name="Chavez A."/>
            <person name="Chen L."/>
            <person name="Chu H.-S."/>
            <person name="Claassen K.J."/>
            <person name="Cockrell R."/>
            <person name="Collins M."/>
            <person name="Cooper J.A."/>
            <person name="Cree A."/>
            <person name="Curry S.M."/>
            <person name="Da Y."/>
            <person name="Dao M.D."/>
            <person name="Das B."/>
            <person name="Davila M.-L."/>
            <person name="Davy-Carroll L."/>
            <person name="Denson S."/>
            <person name="Dinh H."/>
            <person name="Ebong V.E."/>
            <person name="Edwards J.R."/>
            <person name="Egan A."/>
            <person name="El-Daye J."/>
            <person name="Escobedo L."/>
            <person name="Fernandez S."/>
            <person name="Fernando P.R."/>
            <person name="Flagg N."/>
            <person name="Forbes L.D."/>
            <person name="Fowler R.G."/>
            <person name="Fu Q."/>
            <person name="Gabisi R.A."/>
            <person name="Ganer J."/>
            <person name="Garbino Pronczuk A."/>
            <person name="Garcia R.M."/>
            <person name="Garner T."/>
            <person name="Garrett T.E."/>
            <person name="Gonzalez D.A."/>
            <person name="Hamid H."/>
            <person name="Hawkins E.S."/>
            <person name="Hirani K."/>
            <person name="Hogues M.E."/>
            <person name="Hollins B."/>
            <person name="Hsiao C.-H."/>
            <person name="Jabil R."/>
            <person name="James M.L."/>
            <person name="Jhangiani S.N."/>
            <person name="Johnson B."/>
            <person name="Johnson Q."/>
            <person name="Joshi V."/>
            <person name="Kalu J.B."/>
            <person name="Kam C."/>
            <person name="Kashfia A."/>
            <person name="Keebler J."/>
            <person name="Kisamo H."/>
            <person name="Kovar C.L."/>
            <person name="Lago L.A."/>
            <person name="Lai C.-Y."/>
            <person name="Laidlaw J."/>
            <person name="Lara F."/>
            <person name="Le T.-K."/>
            <person name="Lee S.L."/>
            <person name="Legall F.H."/>
            <person name="Lemon S.J."/>
            <person name="Lewis L.R."/>
            <person name="Li B."/>
            <person name="Liu Y."/>
            <person name="Liu Y.-S."/>
            <person name="Lopez J."/>
            <person name="Lozado R.J."/>
            <person name="Lu J."/>
            <person name="Madu R.C."/>
            <person name="Maheshwari M."/>
            <person name="Maheshwari R."/>
            <person name="Malloy K."/>
            <person name="Martinez E."/>
            <person name="Mathew T."/>
            <person name="Mercado I.C."/>
            <person name="Mercado C."/>
            <person name="Meyer B."/>
            <person name="Montgomery K."/>
            <person name="Morgan M.B."/>
            <person name="Munidasa M."/>
            <person name="Nazareth L.V."/>
            <person name="Nelson J."/>
            <person name="Ng B.M."/>
            <person name="Nguyen N.B."/>
            <person name="Nguyen P.Q."/>
            <person name="Nguyen T."/>
            <person name="Obregon M."/>
            <person name="Okwuonu G.O."/>
            <person name="Onwere C.G."/>
            <person name="Orozco G."/>
            <person name="Parra A."/>
            <person name="Patel S."/>
            <person name="Patil S."/>
            <person name="Perez A."/>
            <person name="Perez Y."/>
            <person name="Pham C."/>
            <person name="Primus E.L."/>
            <person name="Pu L.-L."/>
            <person name="Puazo M."/>
            <person name="Qin X."/>
            <person name="Quiroz J.B."/>
            <person name="Reese J."/>
            <person name="Richards S."/>
            <person name="Rives C.M."/>
            <person name="Robberts R."/>
            <person name="Ruiz S.J."/>
            <person name="Ruiz M.J."/>
            <person name="Santibanez J."/>
            <person name="Schneider B.W."/>
            <person name="Sisson I."/>
            <person name="Smith M."/>
            <person name="Sodergren E."/>
            <person name="Song X.-Z."/>
            <person name="Song B.B."/>
            <person name="Summersgill H."/>
            <person name="Thelus R."/>
            <person name="Thornton R.D."/>
            <person name="Trejos Z.Y."/>
            <person name="Usmani K."/>
            <person name="Vattathil S."/>
            <person name="Villasana D."/>
            <person name="Walker D.L."/>
            <person name="Wang S."/>
            <person name="Wang K."/>
            <person name="White C.S."/>
            <person name="Williams A.C."/>
            <person name="Williamson J."/>
            <person name="Wilson K."/>
            <person name="Woghiren I.O."/>
            <person name="Woodworth J.R."/>
            <person name="Worley K.C."/>
            <person name="Wright R.A."/>
            <person name="Wu W."/>
            <person name="Young L."/>
            <person name="Zhang L."/>
            <person name="Zhang J."/>
            <person name="Zhu Y."/>
            <person name="Muzny D.M."/>
            <person name="Weinstock G."/>
            <person name="Gibbs R.A."/>
        </authorList>
    </citation>
    <scope>NUCLEOTIDE SEQUENCE [LARGE SCALE GENOMIC DNA]</scope>
    <source>
        <strain evidence="7">LSR1</strain>
    </source>
</reference>
<evidence type="ECO:0000313" key="6">
    <source>
        <dbReference type="EnsemblMetazoa" id="XP_003244229.1"/>
    </source>
</evidence>
<dbReference type="EnsemblMetazoa" id="XM_003244181.3">
    <property type="protein sequence ID" value="XP_003244229.1"/>
    <property type="gene ID" value="LOC100572278"/>
</dbReference>
<keyword evidence="2 5" id="KW-0812">Transmembrane</keyword>
<feature type="transmembrane region" description="Helical" evidence="5">
    <location>
        <begin position="177"/>
        <end position="200"/>
    </location>
</feature>
<feature type="transmembrane region" description="Helical" evidence="5">
    <location>
        <begin position="100"/>
        <end position="120"/>
    </location>
</feature>
<comment type="subcellular location">
    <subcellularLocation>
        <location evidence="1">Membrane</location>
        <topology evidence="1">Multi-pass membrane protein</topology>
    </subcellularLocation>
</comment>
<dbReference type="GO" id="GO:0005886">
    <property type="term" value="C:plasma membrane"/>
    <property type="evidence" value="ECO:0007669"/>
    <property type="project" value="TreeGrafter"/>
</dbReference>
<evidence type="ECO:0000256" key="3">
    <source>
        <dbReference type="ARBA" id="ARBA00022989"/>
    </source>
</evidence>